<sequence length="346" mass="38023">MFKNLIVLGAGCLPLMGVSNHIFTGARLGASIGFEGSYGQQVSMVNPSTKPDGSPACPSNNCKGDELIGFYARDKQPSFAFTYTVGDELFFDKLAISGMRVYGTMEYTHAALGERYKVENKGGKNYDPQYIKAIDPTTGNVIPQAVTNGNPPPDGFKNVGGDLAVPNNYSSPCARLGASNPLGLCPTPTPQESLLQHPANAISLGLNVDFFLNIPIDYLVKKYTNSLARNLHSQFLFLNLFLKWGIFVGGGVEYTMFWSDRFVNQALGKKTRFFAAGSGFFINVGTQLYVGKHNRLTLGWKFPCYRFSAQNWYNYGNSNPGTQQTLKQTLSITPLSQFFLGYAYLF</sequence>
<accession>A0A1M4NG55</accession>
<dbReference type="EMBL" id="LT632995">
    <property type="protein sequence ID" value="SFZ71009.1"/>
    <property type="molecule type" value="Genomic_DNA"/>
</dbReference>
<gene>
    <name evidence="1" type="primary">omp533</name>
</gene>
<evidence type="ECO:0000313" key="1">
    <source>
        <dbReference type="EMBL" id="SFZ71009.1"/>
    </source>
</evidence>
<name>A0A1M4NG55_HELFE</name>
<reference evidence="1" key="1">
    <citation type="submission" date="2016-10" db="EMBL/GenBank/DDBJ databases">
        <title>Proteomic and phylogenetic analysis of the outer membrane protein repertoire of gastric Helicobacter species.</title>
        <authorList>
            <person name="Joosten M."/>
        </authorList>
    </citation>
    <scope>NUCLEOTIDE SEQUENCE</scope>
    <source>
        <strain evidence="1">CS1</strain>
    </source>
</reference>
<dbReference type="RefSeq" id="WP_104689837.1">
    <property type="nucleotide sequence ID" value="NZ_FZKG01000018.1"/>
</dbReference>
<organism evidence="1">
    <name type="scientific">Helicobacter felis</name>
    <dbReference type="NCBI Taxonomy" id="214"/>
    <lineage>
        <taxon>Bacteria</taxon>
        <taxon>Pseudomonadati</taxon>
        <taxon>Campylobacterota</taxon>
        <taxon>Epsilonproteobacteria</taxon>
        <taxon>Campylobacterales</taxon>
        <taxon>Helicobacteraceae</taxon>
        <taxon>Helicobacter</taxon>
    </lineage>
</organism>
<dbReference type="InterPro" id="IPR002718">
    <property type="entry name" value="OMP_Helicobacter"/>
</dbReference>
<dbReference type="AlphaFoldDB" id="A0A1M4NG55"/>
<protein>
    <submittedName>
        <fullName evidence="1">OMP533</fullName>
    </submittedName>
</protein>
<proteinExistence type="predicted"/>
<dbReference type="Pfam" id="PF01856">
    <property type="entry name" value="HP_OMP"/>
    <property type="match status" value="1"/>
</dbReference>